<organism evidence="2 3">
    <name type="scientific">Paenibacillus spongiae</name>
    <dbReference type="NCBI Taxonomy" id="2909671"/>
    <lineage>
        <taxon>Bacteria</taxon>
        <taxon>Bacillati</taxon>
        <taxon>Bacillota</taxon>
        <taxon>Bacilli</taxon>
        <taxon>Bacillales</taxon>
        <taxon>Paenibacillaceae</taxon>
        <taxon>Paenibacillus</taxon>
    </lineage>
</organism>
<name>A0ABY5SI28_9BACL</name>
<evidence type="ECO:0000256" key="1">
    <source>
        <dbReference type="SAM" id="Phobius"/>
    </source>
</evidence>
<proteinExistence type="predicted"/>
<evidence type="ECO:0008006" key="4">
    <source>
        <dbReference type="Google" id="ProtNLM"/>
    </source>
</evidence>
<keyword evidence="3" id="KW-1185">Reference proteome</keyword>
<dbReference type="EMBL" id="CP091430">
    <property type="protein sequence ID" value="UVI31903.1"/>
    <property type="molecule type" value="Genomic_DNA"/>
</dbReference>
<protein>
    <recommendedName>
        <fullName evidence="4">DUF2269 family protein</fullName>
    </recommendedName>
</protein>
<sequence>MNNFMLFLHVLGATGMGFYIVMPVLVGRISKLAGEGQAGLAGGLASANRIAQYFLVLQLLTGGYLMSQGDYAVMWMIITTVLFLAIAALGGIISKPLKRIVTEIQTGQSASSHIAKARTLSVLVLIIYIVILYFMKYPIYK</sequence>
<keyword evidence="1" id="KW-0472">Membrane</keyword>
<feature type="transmembrane region" description="Helical" evidence="1">
    <location>
        <begin position="72"/>
        <end position="94"/>
    </location>
</feature>
<evidence type="ECO:0000313" key="2">
    <source>
        <dbReference type="EMBL" id="UVI31903.1"/>
    </source>
</evidence>
<reference evidence="2" key="1">
    <citation type="submission" date="2022-01" db="EMBL/GenBank/DDBJ databases">
        <title>Paenibacillus spongiae sp. nov., isolated from marine sponge.</title>
        <authorList>
            <person name="Li Z."/>
            <person name="Zhang M."/>
        </authorList>
    </citation>
    <scope>NUCLEOTIDE SEQUENCE</scope>
    <source>
        <strain evidence="2">PHS-Z3</strain>
    </source>
</reference>
<feature type="transmembrane region" description="Helical" evidence="1">
    <location>
        <begin position="6"/>
        <end position="26"/>
    </location>
</feature>
<accession>A0ABY5SI28</accession>
<evidence type="ECO:0000313" key="3">
    <source>
        <dbReference type="Proteomes" id="UP001057877"/>
    </source>
</evidence>
<feature type="transmembrane region" description="Helical" evidence="1">
    <location>
        <begin position="115"/>
        <end position="135"/>
    </location>
</feature>
<dbReference type="Proteomes" id="UP001057877">
    <property type="component" value="Chromosome"/>
</dbReference>
<dbReference type="RefSeq" id="WP_258387964.1">
    <property type="nucleotide sequence ID" value="NZ_CP091430.1"/>
</dbReference>
<gene>
    <name evidence="2" type="ORF">L1F29_08835</name>
</gene>
<feature type="transmembrane region" description="Helical" evidence="1">
    <location>
        <begin position="38"/>
        <end position="60"/>
    </location>
</feature>
<keyword evidence="1" id="KW-1133">Transmembrane helix</keyword>
<keyword evidence="1" id="KW-0812">Transmembrane</keyword>